<dbReference type="InterPro" id="IPR016171">
    <property type="entry name" value="Vanillyl_alc_oxidase_C-sub2"/>
</dbReference>
<dbReference type="EMBL" id="BSUJ01000001">
    <property type="protein sequence ID" value="GMA21030.1"/>
    <property type="molecule type" value="Genomic_DNA"/>
</dbReference>
<keyword evidence="4" id="KW-0560">Oxidoreductase</keyword>
<evidence type="ECO:0000313" key="7">
    <source>
        <dbReference type="Proteomes" id="UP001157109"/>
    </source>
</evidence>
<dbReference type="SUPFAM" id="SSF56176">
    <property type="entry name" value="FAD-binding/transporter-associated domain-like"/>
    <property type="match status" value="1"/>
</dbReference>
<dbReference type="Pfam" id="PF02913">
    <property type="entry name" value="FAD-oxidase_C"/>
    <property type="match status" value="1"/>
</dbReference>
<evidence type="ECO:0000313" key="6">
    <source>
        <dbReference type="EMBL" id="GMA21030.1"/>
    </source>
</evidence>
<dbReference type="Gene3D" id="3.30.465.10">
    <property type="match status" value="1"/>
</dbReference>
<evidence type="ECO:0000256" key="4">
    <source>
        <dbReference type="ARBA" id="ARBA00023002"/>
    </source>
</evidence>
<dbReference type="InterPro" id="IPR016166">
    <property type="entry name" value="FAD-bd_PCMH"/>
</dbReference>
<dbReference type="Proteomes" id="UP001157109">
    <property type="component" value="Unassembled WGS sequence"/>
</dbReference>
<keyword evidence="7" id="KW-1185">Reference proteome</keyword>
<keyword evidence="3" id="KW-0274">FAD</keyword>
<keyword evidence="2" id="KW-0285">Flavoprotein</keyword>
<gene>
    <name evidence="6" type="ORF">GCM10025862_30510</name>
</gene>
<dbReference type="SUPFAM" id="SSF55103">
    <property type="entry name" value="FAD-linked oxidases, C-terminal domain"/>
    <property type="match status" value="1"/>
</dbReference>
<sequence>MKYGVTRDYVIGLEFVTGTGDLVRVGRRTAKGVVGYDLVGLLVGSEGTLGIITEITVKLRPLRDPERTIAGYFPDLVSAGRAVTAVAAAGLTPSALELVDRTCLQAVDDWKNMGLSTEADTVLLGRIDTPGAQGDAEAALMEQVFSDSGAGFAVVSSDPQEAELLFAARRLAYPALERLGDVLTEDVCVPKSQVAPVLAEIQAIAARHDTVIANIAHAGDGNLHPLLITQPGDAAARERAQLAFHEIIDVALAAGGTVTGEHGVGLLKMDGLHAELSAPVVELHRAIKSAMDPAGILNPGKVFRAHG</sequence>
<dbReference type="InterPro" id="IPR051914">
    <property type="entry name" value="FAD-linked_OxidoTrans_Type4"/>
</dbReference>
<dbReference type="PANTHER" id="PTHR42934">
    <property type="entry name" value="GLYCOLATE OXIDASE SUBUNIT GLCD"/>
    <property type="match status" value="1"/>
</dbReference>
<feature type="domain" description="FAD-binding PCMH-type" evidence="5">
    <location>
        <begin position="1"/>
        <end position="62"/>
    </location>
</feature>
<evidence type="ECO:0000259" key="5">
    <source>
        <dbReference type="PROSITE" id="PS51387"/>
    </source>
</evidence>
<organism evidence="6 7">
    <name type="scientific">Arsenicicoccus piscis</name>
    <dbReference type="NCBI Taxonomy" id="673954"/>
    <lineage>
        <taxon>Bacteria</taxon>
        <taxon>Bacillati</taxon>
        <taxon>Actinomycetota</taxon>
        <taxon>Actinomycetes</taxon>
        <taxon>Micrococcales</taxon>
        <taxon>Intrasporangiaceae</taxon>
        <taxon>Arsenicicoccus</taxon>
    </lineage>
</organism>
<dbReference type="Gene3D" id="3.30.70.2740">
    <property type="match status" value="1"/>
</dbReference>
<comment type="cofactor">
    <cofactor evidence="1">
        <name>FAD</name>
        <dbReference type="ChEBI" id="CHEBI:57692"/>
    </cofactor>
</comment>
<dbReference type="InterPro" id="IPR036318">
    <property type="entry name" value="FAD-bd_PCMH-like_sf"/>
</dbReference>
<dbReference type="PANTHER" id="PTHR42934:SF2">
    <property type="entry name" value="GLYCOLATE OXIDASE SUBUNIT GLCD"/>
    <property type="match status" value="1"/>
</dbReference>
<evidence type="ECO:0000256" key="2">
    <source>
        <dbReference type="ARBA" id="ARBA00022630"/>
    </source>
</evidence>
<accession>A0ABQ6HU07</accession>
<evidence type="ECO:0000256" key="1">
    <source>
        <dbReference type="ARBA" id="ARBA00001974"/>
    </source>
</evidence>
<dbReference type="InterPro" id="IPR016164">
    <property type="entry name" value="FAD-linked_Oxase-like_C"/>
</dbReference>
<dbReference type="InterPro" id="IPR016169">
    <property type="entry name" value="FAD-bd_PCMH_sub2"/>
</dbReference>
<protein>
    <recommendedName>
        <fullName evidence="5">FAD-binding PCMH-type domain-containing protein</fullName>
    </recommendedName>
</protein>
<comment type="caution">
    <text evidence="6">The sequence shown here is derived from an EMBL/GenBank/DDBJ whole genome shotgun (WGS) entry which is preliminary data.</text>
</comment>
<reference evidence="7" key="1">
    <citation type="journal article" date="2019" name="Int. J. Syst. Evol. Microbiol.">
        <title>The Global Catalogue of Microorganisms (GCM) 10K type strain sequencing project: providing services to taxonomists for standard genome sequencing and annotation.</title>
        <authorList>
            <consortium name="The Broad Institute Genomics Platform"/>
            <consortium name="The Broad Institute Genome Sequencing Center for Infectious Disease"/>
            <person name="Wu L."/>
            <person name="Ma J."/>
        </authorList>
    </citation>
    <scope>NUCLEOTIDE SEQUENCE [LARGE SCALE GENOMIC DNA]</scope>
    <source>
        <strain evidence="7">NBRC 105830</strain>
    </source>
</reference>
<dbReference type="PROSITE" id="PS51387">
    <property type="entry name" value="FAD_PCMH"/>
    <property type="match status" value="1"/>
</dbReference>
<dbReference type="Gene3D" id="1.10.45.10">
    <property type="entry name" value="Vanillyl-alcohol Oxidase, Chain A, domain 4"/>
    <property type="match status" value="1"/>
</dbReference>
<proteinExistence type="predicted"/>
<name>A0ABQ6HU07_9MICO</name>
<dbReference type="InterPro" id="IPR004113">
    <property type="entry name" value="FAD-bd_oxidored_4_C"/>
</dbReference>
<evidence type="ECO:0000256" key="3">
    <source>
        <dbReference type="ARBA" id="ARBA00022827"/>
    </source>
</evidence>